<dbReference type="GO" id="GO:0070402">
    <property type="term" value="F:NADPH binding"/>
    <property type="evidence" value="ECO:0007669"/>
    <property type="project" value="TreeGrafter"/>
</dbReference>
<dbReference type="InterPro" id="IPR013149">
    <property type="entry name" value="ADH-like_C"/>
</dbReference>
<protein>
    <submittedName>
        <fullName evidence="4">Quinone oxidoreductase</fullName>
    </submittedName>
</protein>
<dbReference type="GO" id="GO:0035925">
    <property type="term" value="F:mRNA 3'-UTR AU-rich region binding"/>
    <property type="evidence" value="ECO:0007669"/>
    <property type="project" value="TreeGrafter"/>
</dbReference>
<dbReference type="InterPro" id="IPR020843">
    <property type="entry name" value="ER"/>
</dbReference>
<keyword evidence="5" id="KW-1185">Reference proteome</keyword>
<dbReference type="InterPro" id="IPR013154">
    <property type="entry name" value="ADH-like_N"/>
</dbReference>
<dbReference type="SUPFAM" id="SSF50129">
    <property type="entry name" value="GroES-like"/>
    <property type="match status" value="1"/>
</dbReference>
<evidence type="ECO:0000313" key="4">
    <source>
        <dbReference type="EMBL" id="RAG86775.1"/>
    </source>
</evidence>
<evidence type="ECO:0000313" key="5">
    <source>
        <dbReference type="Proteomes" id="UP000248889"/>
    </source>
</evidence>
<dbReference type="PANTHER" id="PTHR48106">
    <property type="entry name" value="QUINONE OXIDOREDUCTASE PIG3-RELATED"/>
    <property type="match status" value="1"/>
</dbReference>
<proteinExistence type="predicted"/>
<dbReference type="RefSeq" id="WP_111499614.1">
    <property type="nucleotide sequence ID" value="NZ_QKYN01000021.1"/>
</dbReference>
<dbReference type="Pfam" id="PF00107">
    <property type="entry name" value="ADH_zinc_N"/>
    <property type="match status" value="1"/>
</dbReference>
<dbReference type="GO" id="GO:0005829">
    <property type="term" value="C:cytosol"/>
    <property type="evidence" value="ECO:0007669"/>
    <property type="project" value="TreeGrafter"/>
</dbReference>
<dbReference type="SUPFAM" id="SSF51735">
    <property type="entry name" value="NAD(P)-binding Rossmann-fold domains"/>
    <property type="match status" value="1"/>
</dbReference>
<reference evidence="4 5" key="1">
    <citation type="submission" date="2018-06" db="EMBL/GenBank/DDBJ databases">
        <title>Streptacidiphilus pinicola sp. nov., isolated from pine grove soil.</title>
        <authorList>
            <person name="Roh S.G."/>
            <person name="Park S."/>
            <person name="Kim M.-K."/>
            <person name="Yun B.-R."/>
            <person name="Park J."/>
            <person name="Kim M.J."/>
            <person name="Kim Y.S."/>
            <person name="Kim S.B."/>
        </authorList>
    </citation>
    <scope>NUCLEOTIDE SEQUENCE [LARGE SCALE GENOMIC DNA]</scope>
    <source>
        <strain evidence="4 5">MMS16-CNU450</strain>
    </source>
</reference>
<evidence type="ECO:0000259" key="3">
    <source>
        <dbReference type="SMART" id="SM00829"/>
    </source>
</evidence>
<dbReference type="Proteomes" id="UP000248889">
    <property type="component" value="Unassembled WGS sequence"/>
</dbReference>
<sequence>MRAVAFEKLGGPEVLQVVEAPTPEPGPGEVAIDVSWAGVNFADAKARSVGYRVDTLPFRPGLEVSGTVRALGPDVTDLAVGQHVFAMLNGQGYAETAIARAATTFAVPEALDLRDAAALGTVLATGYALLHEVARVREGETVLVQGAAGGVGTVTGQLARAAGAGRVLGVVSRPEKAAYPKDFGYDEVLVGEDFDEQALRATDGRGVDIALDPVGGESWRRSVAALARFGRAVSFGNASDAEPWSAGFADVAPRGISVAGFSILGLAASDPTRLRILTEQAFREAERANITVPVTGEFSLADAGEAHRLLESRASTGKLLLRVR</sequence>
<dbReference type="OrthoDB" id="9805883at2"/>
<feature type="domain" description="Enoyl reductase (ER)" evidence="3">
    <location>
        <begin position="10"/>
        <end position="321"/>
    </location>
</feature>
<dbReference type="Gene3D" id="3.90.180.10">
    <property type="entry name" value="Medium-chain alcohol dehydrogenases, catalytic domain"/>
    <property type="match status" value="1"/>
</dbReference>
<dbReference type="PANTHER" id="PTHR48106:SF13">
    <property type="entry name" value="QUINONE OXIDOREDUCTASE-RELATED"/>
    <property type="match status" value="1"/>
</dbReference>
<dbReference type="GO" id="GO:0008270">
    <property type="term" value="F:zinc ion binding"/>
    <property type="evidence" value="ECO:0007669"/>
    <property type="project" value="InterPro"/>
</dbReference>
<name>A0A2X0KCG5_9ACTN</name>
<keyword evidence="2" id="KW-0560">Oxidoreductase</keyword>
<keyword evidence="1" id="KW-0521">NADP</keyword>
<comment type="caution">
    <text evidence="4">The sequence shown here is derived from an EMBL/GenBank/DDBJ whole genome shotgun (WGS) entry which is preliminary data.</text>
</comment>
<organism evidence="4 5">
    <name type="scientific">Streptacidiphilus pinicola</name>
    <dbReference type="NCBI Taxonomy" id="2219663"/>
    <lineage>
        <taxon>Bacteria</taxon>
        <taxon>Bacillati</taxon>
        <taxon>Actinomycetota</taxon>
        <taxon>Actinomycetes</taxon>
        <taxon>Kitasatosporales</taxon>
        <taxon>Streptomycetaceae</taxon>
        <taxon>Streptacidiphilus</taxon>
    </lineage>
</organism>
<dbReference type="EMBL" id="QKYN01000021">
    <property type="protein sequence ID" value="RAG86775.1"/>
    <property type="molecule type" value="Genomic_DNA"/>
</dbReference>
<dbReference type="Gene3D" id="3.40.50.720">
    <property type="entry name" value="NAD(P)-binding Rossmann-like Domain"/>
    <property type="match status" value="1"/>
</dbReference>
<dbReference type="InterPro" id="IPR036291">
    <property type="entry name" value="NAD(P)-bd_dom_sf"/>
</dbReference>
<dbReference type="InterPro" id="IPR011032">
    <property type="entry name" value="GroES-like_sf"/>
</dbReference>
<evidence type="ECO:0000256" key="2">
    <source>
        <dbReference type="ARBA" id="ARBA00023002"/>
    </source>
</evidence>
<dbReference type="Pfam" id="PF08240">
    <property type="entry name" value="ADH_N"/>
    <property type="match status" value="1"/>
</dbReference>
<dbReference type="GO" id="GO:0003960">
    <property type="term" value="F:quinone reductase (NADPH) activity"/>
    <property type="evidence" value="ECO:0007669"/>
    <property type="project" value="TreeGrafter"/>
</dbReference>
<dbReference type="AlphaFoldDB" id="A0A2X0KCG5"/>
<dbReference type="InterPro" id="IPR002364">
    <property type="entry name" value="Quin_OxRdtase/zeta-crystal_CS"/>
</dbReference>
<dbReference type="PROSITE" id="PS01162">
    <property type="entry name" value="QOR_ZETA_CRYSTAL"/>
    <property type="match status" value="1"/>
</dbReference>
<accession>A0A2X0KCG5</accession>
<evidence type="ECO:0000256" key="1">
    <source>
        <dbReference type="ARBA" id="ARBA00022857"/>
    </source>
</evidence>
<dbReference type="SMART" id="SM00829">
    <property type="entry name" value="PKS_ER"/>
    <property type="match status" value="1"/>
</dbReference>
<gene>
    <name evidence="4" type="ORF">DN069_05085</name>
</gene>